<keyword evidence="6" id="KW-0812">Transmembrane</keyword>
<evidence type="ECO:0000256" key="3">
    <source>
        <dbReference type="PROSITE-ProRule" id="PRU00284"/>
    </source>
</evidence>
<dbReference type="SMART" id="SM00283">
    <property type="entry name" value="MA"/>
    <property type="match status" value="1"/>
</dbReference>
<dbReference type="PROSITE" id="PS50111">
    <property type="entry name" value="CHEMOTAXIS_TRANSDUC_2"/>
    <property type="match status" value="1"/>
</dbReference>
<dbReference type="SUPFAM" id="SSF58104">
    <property type="entry name" value="Methyl-accepting chemotaxis protein (MCP) signaling domain"/>
    <property type="match status" value="1"/>
</dbReference>
<dbReference type="Proteomes" id="UP000663722">
    <property type="component" value="Chromosome"/>
</dbReference>
<dbReference type="GO" id="GO:0004888">
    <property type="term" value="F:transmembrane signaling receptor activity"/>
    <property type="evidence" value="ECO:0007669"/>
    <property type="project" value="InterPro"/>
</dbReference>
<dbReference type="GO" id="GO:0006935">
    <property type="term" value="P:chemotaxis"/>
    <property type="evidence" value="ECO:0007669"/>
    <property type="project" value="UniProtKB-KW"/>
</dbReference>
<dbReference type="EMBL" id="CP061800">
    <property type="protein sequence ID" value="QTA86903.1"/>
    <property type="molecule type" value="Genomic_DNA"/>
</dbReference>
<evidence type="ECO:0000256" key="2">
    <source>
        <dbReference type="ARBA" id="ARBA00029447"/>
    </source>
</evidence>
<dbReference type="InterPro" id="IPR004089">
    <property type="entry name" value="MCPsignal_dom"/>
</dbReference>
<feature type="region of interest" description="Disordered" evidence="5">
    <location>
        <begin position="262"/>
        <end position="285"/>
    </location>
</feature>
<organism evidence="8 9">
    <name type="scientific">Desulfonema magnum</name>
    <dbReference type="NCBI Taxonomy" id="45655"/>
    <lineage>
        <taxon>Bacteria</taxon>
        <taxon>Pseudomonadati</taxon>
        <taxon>Thermodesulfobacteriota</taxon>
        <taxon>Desulfobacteria</taxon>
        <taxon>Desulfobacterales</taxon>
        <taxon>Desulfococcaceae</taxon>
        <taxon>Desulfonema</taxon>
    </lineage>
</organism>
<dbReference type="CDD" id="cd11386">
    <property type="entry name" value="MCP_signal"/>
    <property type="match status" value="1"/>
</dbReference>
<dbReference type="InterPro" id="IPR051310">
    <property type="entry name" value="MCP_chemotaxis"/>
</dbReference>
<dbReference type="InterPro" id="IPR024478">
    <property type="entry name" value="HlyB_4HB_MCP"/>
</dbReference>
<gene>
    <name evidence="8" type="ORF">dnm_029280</name>
</gene>
<keyword evidence="6" id="KW-1133">Transmembrane helix</keyword>
<feature type="compositionally biased region" description="Low complexity" evidence="5">
    <location>
        <begin position="268"/>
        <end position="283"/>
    </location>
</feature>
<dbReference type="GO" id="GO:0005886">
    <property type="term" value="C:plasma membrane"/>
    <property type="evidence" value="ECO:0007669"/>
    <property type="project" value="TreeGrafter"/>
</dbReference>
<evidence type="ECO:0000313" key="8">
    <source>
        <dbReference type="EMBL" id="QTA86903.1"/>
    </source>
</evidence>
<evidence type="ECO:0000256" key="6">
    <source>
        <dbReference type="SAM" id="Phobius"/>
    </source>
</evidence>
<evidence type="ECO:0000256" key="5">
    <source>
        <dbReference type="SAM" id="MobiDB-lite"/>
    </source>
</evidence>
<keyword evidence="6" id="KW-0472">Membrane</keyword>
<sequence length="541" mass="60490">MKKLSLNMKLTLMLFLIFIGTVAISYLGISSLKQMNDRLNYIVDNSLCKVKLATRINHNLLEISRTEKNILLSREQNDIDKYFELYKEIQKKMQEKKKQLYKLSDDEAKQLIDKFSEKSDKFMKISNEVCSLSNFDSISRLRAFKLAFGKGRKLLDEAQIIMRTIVHNNEKHMERDKQMADKNYISARNRMIGISMIGVALAVFFGLYLIRSITGPIKNVFKGLNKFSEYELNETSEKLKDIVDGFSGSQIAAASQSLARGASDQAASVEESTSSLEEMSSMTQKNADNANHANDLMKETIQIVASAKQSMNELTISMGEISGTGGEIFKVIKTIDEIAFQTRLLALNAAVEAARAGEAGVGFAVVADEVKSLAMRSAEAARHTSAMIENNLQKVKQGSELILKANKMFKKVAESALKVGDLLSEITVSCEEQNHGIRQVSKAMTEMDEVVQKNAANAEELSAHAEQTDGIVNDLLAITGRTRIKRNIKNKPYAYGDMAANQKHSSKLIEKKKENMSLPHHFEEVRPGQIIPLDEDDFEDF</sequence>
<evidence type="ECO:0000256" key="1">
    <source>
        <dbReference type="ARBA" id="ARBA00022500"/>
    </source>
</evidence>
<dbReference type="InterPro" id="IPR004090">
    <property type="entry name" value="Chemotax_Me-accpt_rcpt"/>
</dbReference>
<feature type="domain" description="Methyl-accepting transducer" evidence="7">
    <location>
        <begin position="249"/>
        <end position="469"/>
    </location>
</feature>
<dbReference type="RefSeq" id="WP_207682327.1">
    <property type="nucleotide sequence ID" value="NZ_CP061800.1"/>
</dbReference>
<protein>
    <submittedName>
        <fullName evidence="8">Methyl-accepting chemotaxis protein signailing-domain containing protein</fullName>
    </submittedName>
</protein>
<dbReference type="PANTHER" id="PTHR43531">
    <property type="entry name" value="PROTEIN ICFG"/>
    <property type="match status" value="1"/>
</dbReference>
<dbReference type="KEGG" id="dmm:dnm_029280"/>
<evidence type="ECO:0000313" key="9">
    <source>
        <dbReference type="Proteomes" id="UP000663722"/>
    </source>
</evidence>
<feature type="transmembrane region" description="Helical" evidence="6">
    <location>
        <begin position="191"/>
        <end position="210"/>
    </location>
</feature>
<dbReference type="GO" id="GO:0007165">
    <property type="term" value="P:signal transduction"/>
    <property type="evidence" value="ECO:0007669"/>
    <property type="project" value="UniProtKB-KW"/>
</dbReference>
<dbReference type="PRINTS" id="PR00260">
    <property type="entry name" value="CHEMTRNSDUCR"/>
</dbReference>
<reference evidence="8" key="1">
    <citation type="journal article" date="2021" name="Microb. Physiol.">
        <title>Proteogenomic Insights into the Physiology of Marine, Sulfate-Reducing, Filamentous Desulfonema limicola and Desulfonema magnum.</title>
        <authorList>
            <person name="Schnaars V."/>
            <person name="Wohlbrand L."/>
            <person name="Scheve S."/>
            <person name="Hinrichs C."/>
            <person name="Reinhardt R."/>
            <person name="Rabus R."/>
        </authorList>
    </citation>
    <scope>NUCLEOTIDE SEQUENCE</scope>
    <source>
        <strain evidence="8">4be13</strain>
    </source>
</reference>
<evidence type="ECO:0000259" key="7">
    <source>
        <dbReference type="PROSITE" id="PS50111"/>
    </source>
</evidence>
<evidence type="ECO:0000256" key="4">
    <source>
        <dbReference type="SAM" id="Coils"/>
    </source>
</evidence>
<feature type="transmembrane region" description="Helical" evidence="6">
    <location>
        <begin position="12"/>
        <end position="29"/>
    </location>
</feature>
<comment type="similarity">
    <text evidence="2">Belongs to the methyl-accepting chemotaxis (MCP) protein family.</text>
</comment>
<name>A0A975BK74_9BACT</name>
<dbReference type="Gene3D" id="1.10.287.950">
    <property type="entry name" value="Methyl-accepting chemotaxis protein"/>
    <property type="match status" value="1"/>
</dbReference>
<dbReference type="Gene3D" id="6.10.340.10">
    <property type="match status" value="1"/>
</dbReference>
<dbReference type="PANTHER" id="PTHR43531:SF11">
    <property type="entry name" value="METHYL-ACCEPTING CHEMOTAXIS PROTEIN 3"/>
    <property type="match status" value="1"/>
</dbReference>
<keyword evidence="4" id="KW-0175">Coiled coil</keyword>
<accession>A0A975BK74</accession>
<dbReference type="Pfam" id="PF00015">
    <property type="entry name" value="MCPsignal"/>
    <property type="match status" value="1"/>
</dbReference>
<keyword evidence="3" id="KW-0807">Transducer</keyword>
<dbReference type="Pfam" id="PF12729">
    <property type="entry name" value="4HB_MCP_1"/>
    <property type="match status" value="1"/>
</dbReference>
<dbReference type="AlphaFoldDB" id="A0A975BK74"/>
<feature type="coiled-coil region" evidence="4">
    <location>
        <begin position="72"/>
        <end position="106"/>
    </location>
</feature>
<proteinExistence type="inferred from homology"/>
<keyword evidence="9" id="KW-1185">Reference proteome</keyword>
<keyword evidence="1" id="KW-0145">Chemotaxis</keyword>